<dbReference type="AlphaFoldDB" id="V9LKR8"/>
<dbReference type="Gene3D" id="2.10.60.10">
    <property type="entry name" value="CD59"/>
    <property type="match status" value="1"/>
</dbReference>
<dbReference type="InterPro" id="IPR035076">
    <property type="entry name" value="Toxin/TOLIP"/>
</dbReference>
<dbReference type="InterPro" id="IPR045860">
    <property type="entry name" value="Snake_toxin-like_sf"/>
</dbReference>
<feature type="non-terminal residue" evidence="2">
    <location>
        <position position="1"/>
    </location>
</feature>
<protein>
    <submittedName>
        <fullName evidence="2">Ly6/PLAUR domain-containing protein 2</fullName>
    </submittedName>
</protein>
<proteinExistence type="evidence at transcript level"/>
<organism evidence="2">
    <name type="scientific">Callorhinchus milii</name>
    <name type="common">Ghost shark</name>
    <dbReference type="NCBI Taxonomy" id="7868"/>
    <lineage>
        <taxon>Eukaryota</taxon>
        <taxon>Metazoa</taxon>
        <taxon>Chordata</taxon>
        <taxon>Craniata</taxon>
        <taxon>Vertebrata</taxon>
        <taxon>Chondrichthyes</taxon>
        <taxon>Holocephali</taxon>
        <taxon>Chimaeriformes</taxon>
        <taxon>Callorhinchidae</taxon>
        <taxon>Callorhinchus</taxon>
    </lineage>
</organism>
<evidence type="ECO:0000259" key="1">
    <source>
        <dbReference type="Pfam" id="PF00087"/>
    </source>
</evidence>
<accession>V9LKR8</accession>
<name>V9LKR8_CALMI</name>
<sequence>RYHCTNSKKIDMCDNHQEACSENQTVCLTSVEIKGFSQIGFVTVTKKCAYRSDCNPSSSDLIIGGRKVICCFTHLCNVGCDLGDKHTWFLLGFTTAISWTLRELTTSD</sequence>
<dbReference type="Pfam" id="PF00087">
    <property type="entry name" value="Toxin_TOLIP"/>
    <property type="match status" value="1"/>
</dbReference>
<reference evidence="2" key="1">
    <citation type="journal article" date="2014" name="Nature">
        <title>Elephant shark genome provides unique insights into gnathostome evolution.</title>
        <authorList>
            <consortium name="International Elephant Shark Genome Sequencing Consortium"/>
            <person name="Venkatesh B."/>
            <person name="Lee A.P."/>
            <person name="Ravi V."/>
            <person name="Maurya A.K."/>
            <person name="Lian M.M."/>
            <person name="Swann J.B."/>
            <person name="Ohta Y."/>
            <person name="Flajnik M.F."/>
            <person name="Sutoh Y."/>
            <person name="Kasahara M."/>
            <person name="Hoon S."/>
            <person name="Gangu V."/>
            <person name="Roy S.W."/>
            <person name="Irimia M."/>
            <person name="Korzh V."/>
            <person name="Kondrychyn I."/>
            <person name="Lim Z.W."/>
            <person name="Tay B.H."/>
            <person name="Tohari S."/>
            <person name="Kong K.W."/>
            <person name="Ho S."/>
            <person name="Lorente-Galdos B."/>
            <person name="Quilez J."/>
            <person name="Marques-Bonet T."/>
            <person name="Raney B.J."/>
            <person name="Ingham P.W."/>
            <person name="Tay A."/>
            <person name="Hillier L.W."/>
            <person name="Minx P."/>
            <person name="Boehm T."/>
            <person name="Wilson R.K."/>
            <person name="Brenner S."/>
            <person name="Warren W.C."/>
        </authorList>
    </citation>
    <scope>NUCLEOTIDE SEQUENCE</scope>
    <source>
        <tissue evidence="2">Testis</tissue>
    </source>
</reference>
<feature type="domain" description="Snake toxin/toxin-like" evidence="1">
    <location>
        <begin position="2"/>
        <end position="77"/>
    </location>
</feature>
<dbReference type="SUPFAM" id="SSF57302">
    <property type="entry name" value="Snake toxin-like"/>
    <property type="match status" value="1"/>
</dbReference>
<dbReference type="EMBL" id="JW881317">
    <property type="protein sequence ID" value="AFP13834.1"/>
    <property type="molecule type" value="mRNA"/>
</dbReference>
<evidence type="ECO:0000313" key="2">
    <source>
        <dbReference type="EMBL" id="AFP13834.1"/>
    </source>
</evidence>